<dbReference type="EMBL" id="QGNW01000067">
    <property type="protein sequence ID" value="RVX03065.1"/>
    <property type="molecule type" value="Genomic_DNA"/>
</dbReference>
<feature type="domain" description="Legume lectin" evidence="5">
    <location>
        <begin position="107"/>
        <end position="250"/>
    </location>
</feature>
<keyword evidence="6" id="KW-0675">Receptor</keyword>
<keyword evidence="6" id="KW-0808">Transferase</keyword>
<evidence type="ECO:0000256" key="2">
    <source>
        <dbReference type="ARBA" id="ARBA00022734"/>
    </source>
</evidence>
<keyword evidence="6" id="KW-0418">Kinase</keyword>
<accession>A0A438J2B1</accession>
<dbReference type="Pfam" id="PF00139">
    <property type="entry name" value="Lectin_legB"/>
    <property type="match status" value="1"/>
</dbReference>
<dbReference type="Gene3D" id="2.60.120.200">
    <property type="match status" value="1"/>
</dbReference>
<dbReference type="Proteomes" id="UP000288805">
    <property type="component" value="Unassembled WGS sequence"/>
</dbReference>
<feature type="signal peptide" evidence="4">
    <location>
        <begin position="1"/>
        <end position="20"/>
    </location>
</feature>
<gene>
    <name evidence="6" type="primary">LECRK59_2</name>
    <name evidence="6" type="ORF">CK203_016747</name>
</gene>
<evidence type="ECO:0000313" key="7">
    <source>
        <dbReference type="Proteomes" id="UP000288805"/>
    </source>
</evidence>
<keyword evidence="2 6" id="KW-0430">Lectin</keyword>
<dbReference type="GO" id="GO:0030246">
    <property type="term" value="F:carbohydrate binding"/>
    <property type="evidence" value="ECO:0007669"/>
    <property type="project" value="UniProtKB-KW"/>
</dbReference>
<dbReference type="GO" id="GO:0016301">
    <property type="term" value="F:kinase activity"/>
    <property type="evidence" value="ECO:0007669"/>
    <property type="project" value="UniProtKB-KW"/>
</dbReference>
<feature type="chain" id="PRO_5019284256" evidence="4">
    <location>
        <begin position="21"/>
        <end position="271"/>
    </location>
</feature>
<dbReference type="InterPro" id="IPR013320">
    <property type="entry name" value="ConA-like_dom_sf"/>
</dbReference>
<reference evidence="6 7" key="1">
    <citation type="journal article" date="2018" name="PLoS Genet.">
        <title>Population sequencing reveals clonal diversity and ancestral inbreeding in the grapevine cultivar Chardonnay.</title>
        <authorList>
            <person name="Roach M.J."/>
            <person name="Johnson D.L."/>
            <person name="Bohlmann J."/>
            <person name="van Vuuren H.J."/>
            <person name="Jones S.J."/>
            <person name="Pretorius I.S."/>
            <person name="Schmidt S.A."/>
            <person name="Borneman A.R."/>
        </authorList>
    </citation>
    <scope>NUCLEOTIDE SEQUENCE [LARGE SCALE GENOMIC DNA]</scope>
    <source>
        <strain evidence="7">cv. Chardonnay</strain>
        <tissue evidence="6">Leaf</tissue>
    </source>
</reference>
<evidence type="ECO:0000256" key="3">
    <source>
        <dbReference type="SAM" id="MobiDB-lite"/>
    </source>
</evidence>
<evidence type="ECO:0000256" key="1">
    <source>
        <dbReference type="ARBA" id="ARBA00007606"/>
    </source>
</evidence>
<dbReference type="InterPro" id="IPR050258">
    <property type="entry name" value="Leguminous_Lectin"/>
</dbReference>
<dbReference type="CDD" id="cd06899">
    <property type="entry name" value="lectin_legume_LecRK_Arcelin_ConA"/>
    <property type="match status" value="1"/>
</dbReference>
<evidence type="ECO:0000313" key="6">
    <source>
        <dbReference type="EMBL" id="RVX03065.1"/>
    </source>
</evidence>
<comment type="similarity">
    <text evidence="1">Belongs to the leguminous lectin family.</text>
</comment>
<name>A0A438J2B1_VITVI</name>
<organism evidence="6 7">
    <name type="scientific">Vitis vinifera</name>
    <name type="common">Grape</name>
    <dbReference type="NCBI Taxonomy" id="29760"/>
    <lineage>
        <taxon>Eukaryota</taxon>
        <taxon>Viridiplantae</taxon>
        <taxon>Streptophyta</taxon>
        <taxon>Embryophyta</taxon>
        <taxon>Tracheophyta</taxon>
        <taxon>Spermatophyta</taxon>
        <taxon>Magnoliopsida</taxon>
        <taxon>eudicotyledons</taxon>
        <taxon>Gunneridae</taxon>
        <taxon>Pentapetalae</taxon>
        <taxon>rosids</taxon>
        <taxon>Vitales</taxon>
        <taxon>Vitaceae</taxon>
        <taxon>Viteae</taxon>
        <taxon>Vitis</taxon>
    </lineage>
</organism>
<evidence type="ECO:0000256" key="4">
    <source>
        <dbReference type="SAM" id="SignalP"/>
    </source>
</evidence>
<dbReference type="AlphaFoldDB" id="A0A438J2B1"/>
<feature type="region of interest" description="Disordered" evidence="3">
    <location>
        <begin position="246"/>
        <end position="271"/>
    </location>
</feature>
<dbReference type="SUPFAM" id="SSF49899">
    <property type="entry name" value="Concanavalin A-like lectins/glucanases"/>
    <property type="match status" value="1"/>
</dbReference>
<sequence length="271" mass="29659">MAKPLLFPLFSLLLLNQAYSQSDYGFIFNGFKASASNLSLGGHPSPRQMGLSGLQTHHPTSLAMPSTTPHFTFSTRTAMIPNTPPQLPPLPQPSSLPLSPAMLVGHHGNFSNHLFAVEFDTVQSLVMYGDIDDNHVGIDINTVRSNASKSASYYDNSSKSSHEVVLESGNPIQAWIEYDGAQKIVNVTISPASLPKPSKPLLSLAMDLSPIFKESMYVGFSAATGKHPNSHYILGWSLKMGRTEEDPLDLSKIPSPQEMEPISRPWEEKRD</sequence>
<dbReference type="PANTHER" id="PTHR32401:SF49">
    <property type="entry name" value="OS10G0129200 PROTEIN"/>
    <property type="match status" value="1"/>
</dbReference>
<evidence type="ECO:0000259" key="5">
    <source>
        <dbReference type="Pfam" id="PF00139"/>
    </source>
</evidence>
<keyword evidence="4" id="KW-0732">Signal</keyword>
<proteinExistence type="inferred from homology"/>
<dbReference type="InterPro" id="IPR001220">
    <property type="entry name" value="Legume_lectin_dom"/>
</dbReference>
<dbReference type="PANTHER" id="PTHR32401">
    <property type="entry name" value="CONCANAVALIN A-LIKE LECTIN FAMILY PROTEIN"/>
    <property type="match status" value="1"/>
</dbReference>
<comment type="caution">
    <text evidence="6">The sequence shown here is derived from an EMBL/GenBank/DDBJ whole genome shotgun (WGS) entry which is preliminary data.</text>
</comment>
<protein>
    <submittedName>
        <fullName evidence="6">L-type lectin-domain containing receptor kinase V.9</fullName>
    </submittedName>
</protein>